<evidence type="ECO:0000313" key="2">
    <source>
        <dbReference type="Proteomes" id="UP001459277"/>
    </source>
</evidence>
<name>A0AAW2BWC0_9ROSI</name>
<comment type="caution">
    <text evidence="1">The sequence shown here is derived from an EMBL/GenBank/DDBJ whole genome shotgun (WGS) entry which is preliminary data.</text>
</comment>
<dbReference type="EMBL" id="JAZDWU010000010">
    <property type="protein sequence ID" value="KAK9989074.1"/>
    <property type="molecule type" value="Genomic_DNA"/>
</dbReference>
<protein>
    <submittedName>
        <fullName evidence="1">Uncharacterized protein</fullName>
    </submittedName>
</protein>
<organism evidence="1 2">
    <name type="scientific">Lithocarpus litseifolius</name>
    <dbReference type="NCBI Taxonomy" id="425828"/>
    <lineage>
        <taxon>Eukaryota</taxon>
        <taxon>Viridiplantae</taxon>
        <taxon>Streptophyta</taxon>
        <taxon>Embryophyta</taxon>
        <taxon>Tracheophyta</taxon>
        <taxon>Spermatophyta</taxon>
        <taxon>Magnoliopsida</taxon>
        <taxon>eudicotyledons</taxon>
        <taxon>Gunneridae</taxon>
        <taxon>Pentapetalae</taxon>
        <taxon>rosids</taxon>
        <taxon>fabids</taxon>
        <taxon>Fagales</taxon>
        <taxon>Fagaceae</taxon>
        <taxon>Lithocarpus</taxon>
    </lineage>
</organism>
<accession>A0AAW2BWC0</accession>
<dbReference type="AlphaFoldDB" id="A0AAW2BWC0"/>
<dbReference type="Proteomes" id="UP001459277">
    <property type="component" value="Unassembled WGS sequence"/>
</dbReference>
<evidence type="ECO:0000313" key="1">
    <source>
        <dbReference type="EMBL" id="KAK9989074.1"/>
    </source>
</evidence>
<proteinExistence type="predicted"/>
<gene>
    <name evidence="1" type="ORF">SO802_029313</name>
</gene>
<keyword evidence="2" id="KW-1185">Reference proteome</keyword>
<sequence>MGKNVAQWLMTYIEHTVVGARPKEFFSLREGDTAFTLQRSSNSFGQFLLLTELKVGGSRRSIVIPAGREKNGWRAFGLELRKILFPSQYAAGGVGIPRFIPQVLRHKLEAPTSKTFAEAVKGSRGRVENCTQIGFTDKGKLTQVGEERRGVNPRLSGAKVVDFLVSKPAQMELGGRDRREQCINEEAVLGEQNLADFSLRFPSSILNSKAADKGKKSEVGRPCWTGRGLVVEVDVKGRRRVFWDRKKGRVKKLRWVSRDMDRGCNKGGPKDSLWATGGVIQAKDKLVVGQGTSPLLADPLLGPFNSVFFGPSCFEVGECSSPGVSFLSQDHATTARLTESPQPFVLEPEAPDCCAKHQMVADDPASGGFSSDEPTTAPGKLEKVSSSRFTAEKFLSDLFLSFSRAGFLDVGVNDGVNGGWVRQDQTNLAVIPTEAVCAVPGTCELVENGRTTYRVIDTNAVLFQFWQQTGG</sequence>
<reference evidence="1 2" key="1">
    <citation type="submission" date="2024-01" db="EMBL/GenBank/DDBJ databases">
        <title>A telomere-to-telomere, gap-free genome of sweet tea (Lithocarpus litseifolius).</title>
        <authorList>
            <person name="Zhou J."/>
        </authorList>
    </citation>
    <scope>NUCLEOTIDE SEQUENCE [LARGE SCALE GENOMIC DNA]</scope>
    <source>
        <strain evidence="1">Zhou-2022a</strain>
        <tissue evidence="1">Leaf</tissue>
    </source>
</reference>